<dbReference type="STRING" id="1802397.A3J43_00870"/>
<dbReference type="Gene3D" id="3.30.460.10">
    <property type="entry name" value="Beta Polymerase, domain 2"/>
    <property type="match status" value="1"/>
</dbReference>
<dbReference type="PANTHER" id="PTHR43852:SF2">
    <property type="entry name" value="PROTEIN ADENYLYLTRANSFERASE MNTA"/>
    <property type="match status" value="1"/>
</dbReference>
<dbReference type="PANTHER" id="PTHR43852">
    <property type="entry name" value="NUCLEOTIDYLTRANSFERASE"/>
    <property type="match status" value="1"/>
</dbReference>
<organism evidence="2 3">
    <name type="scientific">Candidatus Uhrbacteria bacterium RIFCSPHIGHO2_12_FULL_54_23</name>
    <dbReference type="NCBI Taxonomy" id="1802397"/>
    <lineage>
        <taxon>Bacteria</taxon>
        <taxon>Candidatus Uhriibacteriota</taxon>
    </lineage>
</organism>
<dbReference type="Pfam" id="PF18765">
    <property type="entry name" value="Polbeta"/>
    <property type="match status" value="1"/>
</dbReference>
<proteinExistence type="predicted"/>
<dbReference type="InterPro" id="IPR043519">
    <property type="entry name" value="NT_sf"/>
</dbReference>
<accession>A0A1F7UKX0</accession>
<dbReference type="EMBL" id="MGEF01000021">
    <property type="protein sequence ID" value="OGL78919.1"/>
    <property type="molecule type" value="Genomic_DNA"/>
</dbReference>
<evidence type="ECO:0000313" key="2">
    <source>
        <dbReference type="EMBL" id="OGL78919.1"/>
    </source>
</evidence>
<comment type="caution">
    <text evidence="2">The sequence shown here is derived from an EMBL/GenBank/DDBJ whole genome shotgun (WGS) entry which is preliminary data.</text>
</comment>
<evidence type="ECO:0000313" key="3">
    <source>
        <dbReference type="Proteomes" id="UP000176604"/>
    </source>
</evidence>
<reference evidence="2 3" key="1">
    <citation type="journal article" date="2016" name="Nat. Commun.">
        <title>Thousands of microbial genomes shed light on interconnected biogeochemical processes in an aquifer system.</title>
        <authorList>
            <person name="Anantharaman K."/>
            <person name="Brown C.T."/>
            <person name="Hug L.A."/>
            <person name="Sharon I."/>
            <person name="Castelle C.J."/>
            <person name="Probst A.J."/>
            <person name="Thomas B.C."/>
            <person name="Singh A."/>
            <person name="Wilkins M.J."/>
            <person name="Karaoz U."/>
            <person name="Brodie E.L."/>
            <person name="Williams K.H."/>
            <person name="Hubbard S.S."/>
            <person name="Banfield J.F."/>
        </authorList>
    </citation>
    <scope>NUCLEOTIDE SEQUENCE [LARGE SCALE GENOMIC DNA]</scope>
</reference>
<dbReference type="AlphaFoldDB" id="A0A1F7UKX0"/>
<evidence type="ECO:0000259" key="1">
    <source>
        <dbReference type="Pfam" id="PF18765"/>
    </source>
</evidence>
<dbReference type="InterPro" id="IPR052930">
    <property type="entry name" value="TA_antitoxin_MntA"/>
</dbReference>
<dbReference type="CDD" id="cd05403">
    <property type="entry name" value="NT_KNTase_like"/>
    <property type="match status" value="1"/>
</dbReference>
<protein>
    <recommendedName>
        <fullName evidence="1">Polymerase beta nucleotidyltransferase domain-containing protein</fullName>
    </recommendedName>
</protein>
<feature type="domain" description="Polymerase beta nucleotidyltransferase" evidence="1">
    <location>
        <begin position="8"/>
        <end position="94"/>
    </location>
</feature>
<dbReference type="GO" id="GO:0016779">
    <property type="term" value="F:nucleotidyltransferase activity"/>
    <property type="evidence" value="ECO:0007669"/>
    <property type="project" value="InterPro"/>
</dbReference>
<dbReference type="InterPro" id="IPR041633">
    <property type="entry name" value="Polbeta"/>
</dbReference>
<name>A0A1F7UKX0_9BACT</name>
<sequence>MSVEEIKQSIAPILERNDVSFAGVFGSSARGENQPDSDLDLLVRFDTPKGLFALAGLQRELAERLRRDVDLVTEGALHPLMKPKVMRDLKVIYGE</sequence>
<dbReference type="Proteomes" id="UP000176604">
    <property type="component" value="Unassembled WGS sequence"/>
</dbReference>
<gene>
    <name evidence="2" type="ORF">A3J43_00870</name>
</gene>
<dbReference type="SUPFAM" id="SSF81301">
    <property type="entry name" value="Nucleotidyltransferase"/>
    <property type="match status" value="1"/>
</dbReference>